<name>A0ABW4UU90_9BACL</name>
<dbReference type="EMBL" id="JBHUGF010000010">
    <property type="protein sequence ID" value="MFD1990208.1"/>
    <property type="molecule type" value="Genomic_DNA"/>
</dbReference>
<evidence type="ECO:0000313" key="1">
    <source>
        <dbReference type="EMBL" id="MFD1990208.1"/>
    </source>
</evidence>
<comment type="caution">
    <text evidence="1">The sequence shown here is derived from an EMBL/GenBank/DDBJ whole genome shotgun (WGS) entry which is preliminary data.</text>
</comment>
<gene>
    <name evidence="1" type="ORF">ACFSGI_09580</name>
</gene>
<accession>A0ABW4UU90</accession>
<organism evidence="1 2">
    <name type="scientific">Paenibacillus nicotianae</name>
    <dbReference type="NCBI Taxonomy" id="1526551"/>
    <lineage>
        <taxon>Bacteria</taxon>
        <taxon>Bacillati</taxon>
        <taxon>Bacillota</taxon>
        <taxon>Bacilli</taxon>
        <taxon>Bacillales</taxon>
        <taxon>Paenibacillaceae</taxon>
        <taxon>Paenibacillus</taxon>
    </lineage>
</organism>
<sequence length="72" mass="8402">MVYNIYVTRAEDIYDNEDSQILLKERKDLIYSDSELEAISKLEITLPNGFTLSQEHEEIANRLQGKIIREEG</sequence>
<dbReference type="Proteomes" id="UP001597403">
    <property type="component" value="Unassembled WGS sequence"/>
</dbReference>
<keyword evidence="2" id="KW-1185">Reference proteome</keyword>
<proteinExistence type="predicted"/>
<reference evidence="2" key="1">
    <citation type="journal article" date="2019" name="Int. J. Syst. Evol. Microbiol.">
        <title>The Global Catalogue of Microorganisms (GCM) 10K type strain sequencing project: providing services to taxonomists for standard genome sequencing and annotation.</title>
        <authorList>
            <consortium name="The Broad Institute Genomics Platform"/>
            <consortium name="The Broad Institute Genome Sequencing Center for Infectious Disease"/>
            <person name="Wu L."/>
            <person name="Ma J."/>
        </authorList>
    </citation>
    <scope>NUCLEOTIDE SEQUENCE [LARGE SCALE GENOMIC DNA]</scope>
    <source>
        <strain evidence="2">CGMCC 1.15067</strain>
    </source>
</reference>
<evidence type="ECO:0000313" key="2">
    <source>
        <dbReference type="Proteomes" id="UP001597403"/>
    </source>
</evidence>
<protein>
    <submittedName>
        <fullName evidence="1">Uncharacterized protein</fullName>
    </submittedName>
</protein>
<dbReference type="RefSeq" id="WP_204823905.1">
    <property type="nucleotide sequence ID" value="NZ_JBHUGF010000010.1"/>
</dbReference>